<comment type="similarity">
    <text evidence="1">Belongs to the bacterial ribosomal protein bS21 family.</text>
</comment>
<protein>
    <recommendedName>
        <fullName evidence="4">Small ribosomal subunit protein bS21</fullName>
    </recommendedName>
</protein>
<evidence type="ECO:0000256" key="4">
    <source>
        <dbReference type="ARBA" id="ARBA00035135"/>
    </source>
</evidence>
<dbReference type="GO" id="GO:0003735">
    <property type="term" value="F:structural constituent of ribosome"/>
    <property type="evidence" value="ECO:0007669"/>
    <property type="project" value="InterPro"/>
</dbReference>
<dbReference type="GO" id="GO:1990904">
    <property type="term" value="C:ribonucleoprotein complex"/>
    <property type="evidence" value="ECO:0007669"/>
    <property type="project" value="UniProtKB-KW"/>
</dbReference>
<organism evidence="6 7">
    <name type="scientific">candidate division WWE3 bacterium</name>
    <dbReference type="NCBI Taxonomy" id="2053526"/>
    <lineage>
        <taxon>Bacteria</taxon>
        <taxon>Katanobacteria</taxon>
    </lineage>
</organism>
<name>A0A955RRX8_UNCKA</name>
<evidence type="ECO:0000256" key="5">
    <source>
        <dbReference type="SAM" id="MobiDB-lite"/>
    </source>
</evidence>
<accession>A0A955RRX8</accession>
<proteinExistence type="inferred from homology"/>
<dbReference type="GO" id="GO:0006412">
    <property type="term" value="P:translation"/>
    <property type="evidence" value="ECO:0007669"/>
    <property type="project" value="InterPro"/>
</dbReference>
<dbReference type="AlphaFoldDB" id="A0A955RRX8"/>
<dbReference type="InterPro" id="IPR038380">
    <property type="entry name" value="Ribosomal_bS21_sf"/>
</dbReference>
<reference evidence="6" key="1">
    <citation type="submission" date="2020-04" db="EMBL/GenBank/DDBJ databases">
        <authorList>
            <person name="Zhang T."/>
        </authorList>
    </citation>
    <scope>NUCLEOTIDE SEQUENCE</scope>
    <source>
        <strain evidence="6">HKST-UBA03</strain>
    </source>
</reference>
<sequence length="47" mass="5964">MLRRFNFAVTKSDLIQRLRDLQFYEKPSKRRQREEKMRGSQRRYNDD</sequence>
<dbReference type="EMBL" id="JAGQKZ010000010">
    <property type="protein sequence ID" value="MCA9391917.1"/>
    <property type="molecule type" value="Genomic_DNA"/>
</dbReference>
<keyword evidence="3" id="KW-0687">Ribonucleoprotein</keyword>
<dbReference type="Gene3D" id="1.20.5.1150">
    <property type="entry name" value="Ribosomal protein S8"/>
    <property type="match status" value="1"/>
</dbReference>
<comment type="caution">
    <text evidence="6">The sequence shown here is derived from an EMBL/GenBank/DDBJ whole genome shotgun (WGS) entry which is preliminary data.</text>
</comment>
<evidence type="ECO:0000256" key="1">
    <source>
        <dbReference type="ARBA" id="ARBA00006640"/>
    </source>
</evidence>
<reference evidence="6" key="2">
    <citation type="journal article" date="2021" name="Microbiome">
        <title>Successional dynamics and alternative stable states in a saline activated sludge microbial community over 9 years.</title>
        <authorList>
            <person name="Wang Y."/>
            <person name="Ye J."/>
            <person name="Ju F."/>
            <person name="Liu L."/>
            <person name="Boyd J.A."/>
            <person name="Deng Y."/>
            <person name="Parks D.H."/>
            <person name="Jiang X."/>
            <person name="Yin X."/>
            <person name="Woodcroft B.J."/>
            <person name="Tyson G.W."/>
            <person name="Hugenholtz P."/>
            <person name="Polz M.F."/>
            <person name="Zhang T."/>
        </authorList>
    </citation>
    <scope>NUCLEOTIDE SEQUENCE</scope>
    <source>
        <strain evidence="6">HKST-UBA03</strain>
    </source>
</reference>
<keyword evidence="2 6" id="KW-0689">Ribosomal protein</keyword>
<dbReference type="NCBIfam" id="TIGR00030">
    <property type="entry name" value="S21p"/>
    <property type="match status" value="1"/>
</dbReference>
<dbReference type="GO" id="GO:0005840">
    <property type="term" value="C:ribosome"/>
    <property type="evidence" value="ECO:0007669"/>
    <property type="project" value="UniProtKB-KW"/>
</dbReference>
<gene>
    <name evidence="6" type="primary">rpsU</name>
    <name evidence="6" type="ORF">KC614_01790</name>
</gene>
<evidence type="ECO:0000313" key="6">
    <source>
        <dbReference type="EMBL" id="MCA9391917.1"/>
    </source>
</evidence>
<dbReference type="Proteomes" id="UP000751518">
    <property type="component" value="Unassembled WGS sequence"/>
</dbReference>
<feature type="region of interest" description="Disordered" evidence="5">
    <location>
        <begin position="26"/>
        <end position="47"/>
    </location>
</feature>
<evidence type="ECO:0000256" key="3">
    <source>
        <dbReference type="ARBA" id="ARBA00023274"/>
    </source>
</evidence>
<dbReference type="Pfam" id="PF01165">
    <property type="entry name" value="Ribosomal_S21"/>
    <property type="match status" value="1"/>
</dbReference>
<dbReference type="InterPro" id="IPR001911">
    <property type="entry name" value="Ribosomal_bS21"/>
</dbReference>
<evidence type="ECO:0000313" key="7">
    <source>
        <dbReference type="Proteomes" id="UP000751518"/>
    </source>
</evidence>
<evidence type="ECO:0000256" key="2">
    <source>
        <dbReference type="ARBA" id="ARBA00022980"/>
    </source>
</evidence>